<name>A0A1Y2HNS2_9FUNG</name>
<dbReference type="GO" id="GO:0005886">
    <property type="term" value="C:plasma membrane"/>
    <property type="evidence" value="ECO:0007669"/>
    <property type="project" value="UniProtKB-SubCell"/>
</dbReference>
<gene>
    <name evidence="9" type="ORF">BCR44DRAFT_1433072</name>
</gene>
<comment type="caution">
    <text evidence="9">The sequence shown here is derived from an EMBL/GenBank/DDBJ whole genome shotgun (WGS) entry which is preliminary data.</text>
</comment>
<accession>A0A1Y2HNS2</accession>
<evidence type="ECO:0000256" key="1">
    <source>
        <dbReference type="ARBA" id="ARBA00004651"/>
    </source>
</evidence>
<keyword evidence="10" id="KW-1185">Reference proteome</keyword>
<evidence type="ECO:0000313" key="9">
    <source>
        <dbReference type="EMBL" id="ORZ36246.1"/>
    </source>
</evidence>
<sequence>MSPFLAYYGYPDMLRVRGSVVVPVMFPVLVVTIWAVLVSILNAATDNWFSIKNTLFVTLTGFVLSLLLAFKNNTSYEKHNEGRKLFATLLTASRNASRLIWVGVAEKTEADVIEKRQAIRLILAFFIAVKNHLRGQDGLQDEHGRMRVELVELIPENKRAVIMAQAQRRRQSTSAPTSPVVATVAEAAGTAAATNAATLHNRAGAGHKHHAKGYLSLNDANVPADISHFLAAWIHSMFKAEKIDSSQFGSINLAINVMVETLTSLERVATSRIPTAYVVHYKQLIWLYLLLLPFQLVPAFGPQGGLIWSPIMTFLVAFVFLGVDAIGNEIEQPFGTDAGDLPLDVYVKDLRNELEELLASNVDDLAFWSRPADPAVSIPETVVEIDEAAAEQVPVPPLPANLGK</sequence>
<evidence type="ECO:0000256" key="2">
    <source>
        <dbReference type="ARBA" id="ARBA00022448"/>
    </source>
</evidence>
<protein>
    <submittedName>
        <fullName evidence="9">Bestrophin, RFP-TM, chloride channel-domain-containing protein</fullName>
    </submittedName>
</protein>
<evidence type="ECO:0000256" key="3">
    <source>
        <dbReference type="ARBA" id="ARBA00022475"/>
    </source>
</evidence>
<keyword evidence="4 8" id="KW-0812">Transmembrane</keyword>
<keyword evidence="6" id="KW-0406">Ion transport</keyword>
<dbReference type="GO" id="GO:0005254">
    <property type="term" value="F:chloride channel activity"/>
    <property type="evidence" value="ECO:0007669"/>
    <property type="project" value="InterPro"/>
</dbReference>
<proteinExistence type="predicted"/>
<evidence type="ECO:0000256" key="5">
    <source>
        <dbReference type="ARBA" id="ARBA00022989"/>
    </source>
</evidence>
<dbReference type="Proteomes" id="UP000193411">
    <property type="component" value="Unassembled WGS sequence"/>
</dbReference>
<reference evidence="9 10" key="1">
    <citation type="submission" date="2016-07" db="EMBL/GenBank/DDBJ databases">
        <title>Pervasive Adenine N6-methylation of Active Genes in Fungi.</title>
        <authorList>
            <consortium name="DOE Joint Genome Institute"/>
            <person name="Mondo S.J."/>
            <person name="Dannebaum R.O."/>
            <person name="Kuo R.C."/>
            <person name="Labutti K."/>
            <person name="Haridas S."/>
            <person name="Kuo A."/>
            <person name="Salamov A."/>
            <person name="Ahrendt S.R."/>
            <person name="Lipzen A."/>
            <person name="Sullivan W."/>
            <person name="Andreopoulos W.B."/>
            <person name="Clum A."/>
            <person name="Lindquist E."/>
            <person name="Daum C."/>
            <person name="Ramamoorthy G.K."/>
            <person name="Gryganskyi A."/>
            <person name="Culley D."/>
            <person name="Magnuson J.K."/>
            <person name="James T.Y."/>
            <person name="O'Malley M.A."/>
            <person name="Stajich J.E."/>
            <person name="Spatafora J.W."/>
            <person name="Visel A."/>
            <person name="Grigoriev I.V."/>
        </authorList>
    </citation>
    <scope>NUCLEOTIDE SEQUENCE [LARGE SCALE GENOMIC DNA]</scope>
    <source>
        <strain evidence="9 10">PL171</strain>
    </source>
</reference>
<evidence type="ECO:0000256" key="6">
    <source>
        <dbReference type="ARBA" id="ARBA00023065"/>
    </source>
</evidence>
<dbReference type="AlphaFoldDB" id="A0A1Y2HNS2"/>
<dbReference type="OrthoDB" id="1368at2759"/>
<feature type="transmembrane region" description="Helical" evidence="8">
    <location>
        <begin position="53"/>
        <end position="70"/>
    </location>
</feature>
<evidence type="ECO:0000256" key="4">
    <source>
        <dbReference type="ARBA" id="ARBA00022692"/>
    </source>
</evidence>
<dbReference type="EMBL" id="MCFL01000018">
    <property type="protein sequence ID" value="ORZ36246.1"/>
    <property type="molecule type" value="Genomic_DNA"/>
</dbReference>
<comment type="subcellular location">
    <subcellularLocation>
        <location evidence="1">Cell membrane</location>
        <topology evidence="1">Multi-pass membrane protein</topology>
    </subcellularLocation>
</comment>
<dbReference type="Pfam" id="PF25539">
    <property type="entry name" value="Bestrophin_2"/>
    <property type="match status" value="2"/>
</dbReference>
<dbReference type="STRING" id="765915.A0A1Y2HNS2"/>
<keyword evidence="7 8" id="KW-0472">Membrane</keyword>
<feature type="transmembrane region" description="Helical" evidence="8">
    <location>
        <begin position="307"/>
        <end position="326"/>
    </location>
</feature>
<dbReference type="PANTHER" id="PTHR33281">
    <property type="entry name" value="UPF0187 PROTEIN YNEE"/>
    <property type="match status" value="1"/>
</dbReference>
<keyword evidence="2" id="KW-0813">Transport</keyword>
<feature type="transmembrane region" description="Helical" evidence="8">
    <location>
        <begin position="20"/>
        <end position="41"/>
    </location>
</feature>
<feature type="transmembrane region" description="Helical" evidence="8">
    <location>
        <begin position="284"/>
        <end position="301"/>
    </location>
</feature>
<keyword evidence="3" id="KW-1003">Cell membrane</keyword>
<keyword evidence="5 8" id="KW-1133">Transmembrane helix</keyword>
<evidence type="ECO:0000256" key="7">
    <source>
        <dbReference type="ARBA" id="ARBA00023136"/>
    </source>
</evidence>
<evidence type="ECO:0000256" key="8">
    <source>
        <dbReference type="SAM" id="Phobius"/>
    </source>
</evidence>
<dbReference type="PANTHER" id="PTHR33281:SF19">
    <property type="entry name" value="VOLTAGE-DEPENDENT ANION CHANNEL-FORMING PROTEIN YNEE"/>
    <property type="match status" value="1"/>
</dbReference>
<dbReference type="InterPro" id="IPR044669">
    <property type="entry name" value="YneE/VCCN1/2-like"/>
</dbReference>
<evidence type="ECO:0000313" key="10">
    <source>
        <dbReference type="Proteomes" id="UP000193411"/>
    </source>
</evidence>
<organism evidence="9 10">
    <name type="scientific">Catenaria anguillulae PL171</name>
    <dbReference type="NCBI Taxonomy" id="765915"/>
    <lineage>
        <taxon>Eukaryota</taxon>
        <taxon>Fungi</taxon>
        <taxon>Fungi incertae sedis</taxon>
        <taxon>Blastocladiomycota</taxon>
        <taxon>Blastocladiomycetes</taxon>
        <taxon>Blastocladiales</taxon>
        <taxon>Catenariaceae</taxon>
        <taxon>Catenaria</taxon>
    </lineage>
</organism>